<evidence type="ECO:0008006" key="3">
    <source>
        <dbReference type="Google" id="ProtNLM"/>
    </source>
</evidence>
<evidence type="ECO:0000313" key="1">
    <source>
        <dbReference type="EMBL" id="KPC60927.1"/>
    </source>
</evidence>
<evidence type="ECO:0000313" key="2">
    <source>
        <dbReference type="Proteomes" id="UP000037982"/>
    </source>
</evidence>
<dbReference type="Proteomes" id="UP000037982">
    <property type="component" value="Unassembled WGS sequence"/>
</dbReference>
<protein>
    <recommendedName>
        <fullName evidence="3">DUF5133 domain-containing protein</fullName>
    </recommendedName>
</protein>
<sequence length="66" mass="7575">MLLPDKSVLAAQLRRYRVWEDLVHAAPHDPARRRRLEDVAYTLCVLTGRRTAREAVIAAESYLARS</sequence>
<gene>
    <name evidence="1" type="ORF">ADL29_26920</name>
</gene>
<reference evidence="2" key="1">
    <citation type="submission" date="2015-07" db="EMBL/GenBank/DDBJ databases">
        <authorList>
            <person name="Ju K.-S."/>
            <person name="Doroghazi J.R."/>
            <person name="Metcalf W.W."/>
        </authorList>
    </citation>
    <scope>NUCLEOTIDE SEQUENCE [LARGE SCALE GENOMIC DNA]</scope>
    <source>
        <strain evidence="2">NRRL ISP-5002</strain>
    </source>
</reference>
<dbReference type="PATRIC" id="fig|66876.3.peg.5891"/>
<dbReference type="Pfam" id="PF17196">
    <property type="entry name" value="DUF5133"/>
    <property type="match status" value="1"/>
</dbReference>
<keyword evidence="2" id="KW-1185">Reference proteome</keyword>
<organism evidence="1 2">
    <name type="scientific">Streptomyces chattanoogensis</name>
    <dbReference type="NCBI Taxonomy" id="66876"/>
    <lineage>
        <taxon>Bacteria</taxon>
        <taxon>Bacillati</taxon>
        <taxon>Actinomycetota</taxon>
        <taxon>Actinomycetes</taxon>
        <taxon>Kitasatosporales</taxon>
        <taxon>Streptomycetaceae</taxon>
        <taxon>Streptomyces</taxon>
    </lineage>
</organism>
<dbReference type="InterPro" id="IPR033457">
    <property type="entry name" value="DUF5133"/>
</dbReference>
<proteinExistence type="predicted"/>
<accession>A0A0N0XT10</accession>
<dbReference type="RefSeq" id="WP_046929299.1">
    <property type="nucleotide sequence ID" value="NZ_JBIAXE010000021.1"/>
</dbReference>
<dbReference type="AlphaFoldDB" id="A0A0N0XT10"/>
<comment type="caution">
    <text evidence="1">The sequence shown here is derived from an EMBL/GenBank/DDBJ whole genome shotgun (WGS) entry which is preliminary data.</text>
</comment>
<name>A0A0N0XT10_9ACTN</name>
<dbReference type="EMBL" id="LGKG01000153">
    <property type="protein sequence ID" value="KPC60927.1"/>
    <property type="molecule type" value="Genomic_DNA"/>
</dbReference>